<gene>
    <name evidence="15" type="ORF">MCOR_53062</name>
</gene>
<keyword evidence="4" id="KW-0597">Phosphoprotein</keyword>
<evidence type="ECO:0000256" key="13">
    <source>
        <dbReference type="SAM" id="MobiDB-lite"/>
    </source>
</evidence>
<dbReference type="Pfam" id="PF21797">
    <property type="entry name" value="CycT2-like_C"/>
    <property type="match status" value="1"/>
</dbReference>
<dbReference type="Proteomes" id="UP000507470">
    <property type="component" value="Unassembled WGS sequence"/>
</dbReference>
<evidence type="ECO:0000313" key="16">
    <source>
        <dbReference type="Proteomes" id="UP000507470"/>
    </source>
</evidence>
<reference evidence="15 16" key="1">
    <citation type="submission" date="2020-06" db="EMBL/GenBank/DDBJ databases">
        <authorList>
            <person name="Li R."/>
            <person name="Bekaert M."/>
        </authorList>
    </citation>
    <scope>NUCLEOTIDE SEQUENCE [LARGE SCALE GENOMIC DNA]</scope>
    <source>
        <strain evidence="16">wild</strain>
    </source>
</reference>
<comment type="similarity">
    <text evidence="2">Belongs to the cyclin family. Cyclin C subfamily.</text>
</comment>
<evidence type="ECO:0000256" key="10">
    <source>
        <dbReference type="ARBA" id="ARBA00023242"/>
    </source>
</evidence>
<keyword evidence="10" id="KW-0539">Nucleus</keyword>
<dbReference type="InterPro" id="IPR036915">
    <property type="entry name" value="Cyclin-like_sf"/>
</dbReference>
<dbReference type="GO" id="GO:0005634">
    <property type="term" value="C:nucleus"/>
    <property type="evidence" value="ECO:0007669"/>
    <property type="project" value="UniProtKB-SubCell"/>
</dbReference>
<feature type="compositionally biased region" description="Low complexity" evidence="13">
    <location>
        <begin position="361"/>
        <end position="370"/>
    </location>
</feature>
<evidence type="ECO:0000259" key="14">
    <source>
        <dbReference type="SMART" id="SM00385"/>
    </source>
</evidence>
<dbReference type="OrthoDB" id="25002at2759"/>
<feature type="region of interest" description="Disordered" evidence="13">
    <location>
        <begin position="933"/>
        <end position="959"/>
    </location>
</feature>
<evidence type="ECO:0000256" key="11">
    <source>
        <dbReference type="ARBA" id="ARBA00023306"/>
    </source>
</evidence>
<feature type="compositionally biased region" description="Basic residues" evidence="13">
    <location>
        <begin position="726"/>
        <end position="738"/>
    </location>
</feature>
<feature type="compositionally biased region" description="Polar residues" evidence="13">
    <location>
        <begin position="318"/>
        <end position="341"/>
    </location>
</feature>
<dbReference type="AlphaFoldDB" id="A0A6J8EP85"/>
<sequence length="959" mass="107456">MAGERWIFTKEQLLNTPSRKSGIENDKELIYRQQAANLIQDMGQRLQVTQLCINTAIVYMHRFYMFHSFQKFHRNAMAAACLFLAAKVEEQPRKLEHVVKVSNICQNKETPDTKSEEYLNEAHQLVINESILLQTLGFDLTVDHPHTNVVKTCQLVKATKDLAQTSYFLATNSLHLTAMCLQYKPTIVACVCVHLACKWSKWEIPSSYEGKEWFWYSDPSVTTELLEELTQEFLNILDQCPSKLKKKILMWRSGKEREKLMDDADLNLPPEKKVKMETSTSGSTSSSKSHPSSHHHTLSNHDRKSDHHKSSTEHHATKSVSGENINKNAIDSKPKSLSATVVPTLKAEPQTEVKSEPEEPTATAQSAAASTTITTFKEYKERKEKERLLALNKSNDQMTNVKHEKLETKESKQETDVKQTGRHFTDHIQKQNDKPQESQKHSDRHVLEVKHTVDVQKGDKHMSDTHKLEEKHKHREKHTPDVQKHSDKHTPDGEKHRKSHKHESRKHGERHSHSKHAENKHASDSESSKHIVNHENATSSQVSSNEIGKIRIKTDTGAVPQVNEIGKIRIKTESGGSPLVVKQEAEIVPGSETKIRIKTEPGISPRLKVESSISPHVRTETGISPRIKTETGISPTVSQDAASPLKMKIKNISKEHHKSSHQSEQKVPSLKISSKMLTESRHSEHKSHSEHKTHKSKHSDKEHGKSHTGTNGKPELKLHISMSAINKHKNESKKHHKSSHSDRGSSDEKSSGKSGHSHKSVKESSHSSGNRKRQMSPNSDASSQSKTKISKVDSKGLTRSSSNYSNVSMEMSDSASVDGSVNGDKKGVATKEVLDQIQAMNQVIDLIKSTNPILANSLPGTPTTPTFPQPPLPPLSTQPPPPPPPPPDVPPPPPPPFQQSQLYQTYGSAQQYGNQYLQPQFGYQQSLFDIDFLSDEAMPPLPSEQPTRPPTPPLGPPHF</sequence>
<feature type="compositionally biased region" description="Basic and acidic residues" evidence="13">
    <location>
        <begin position="478"/>
        <end position="495"/>
    </location>
</feature>
<keyword evidence="16" id="KW-1185">Reference proteome</keyword>
<evidence type="ECO:0000256" key="6">
    <source>
        <dbReference type="ARBA" id="ARBA00022843"/>
    </source>
</evidence>
<keyword evidence="8 12" id="KW-0195">Cyclin</keyword>
<dbReference type="FunFam" id="1.10.472.10:FF:000004">
    <property type="entry name" value="Cyclin T2"/>
    <property type="match status" value="1"/>
</dbReference>
<feature type="compositionally biased region" description="Polar residues" evidence="13">
    <location>
        <begin position="535"/>
        <end position="546"/>
    </location>
</feature>
<feature type="compositionally biased region" description="Low complexity" evidence="13">
    <location>
        <begin position="278"/>
        <end position="290"/>
    </location>
</feature>
<dbReference type="InterPro" id="IPR043198">
    <property type="entry name" value="Cyclin/Ssn8"/>
</dbReference>
<proteinExistence type="inferred from homology"/>
<evidence type="ECO:0000256" key="3">
    <source>
        <dbReference type="ARBA" id="ARBA00022499"/>
    </source>
</evidence>
<keyword evidence="6" id="KW-0832">Ubl conjugation</keyword>
<dbReference type="GO" id="GO:0016538">
    <property type="term" value="F:cyclin-dependent protein serine/threonine kinase regulator activity"/>
    <property type="evidence" value="ECO:0007669"/>
    <property type="project" value="InterPro"/>
</dbReference>
<evidence type="ECO:0000256" key="4">
    <source>
        <dbReference type="ARBA" id="ARBA00022553"/>
    </source>
</evidence>
<keyword evidence="3" id="KW-1017">Isopeptide bond</keyword>
<protein>
    <submittedName>
        <fullName evidence="15">CCNT</fullName>
    </submittedName>
</protein>
<feature type="region of interest" description="Disordered" evidence="13">
    <location>
        <begin position="652"/>
        <end position="825"/>
    </location>
</feature>
<evidence type="ECO:0000256" key="12">
    <source>
        <dbReference type="RuleBase" id="RU000383"/>
    </source>
</evidence>
<feature type="compositionally biased region" description="Basic residues" evidence="13">
    <location>
        <begin position="683"/>
        <end position="698"/>
    </location>
</feature>
<dbReference type="CDD" id="cd20538">
    <property type="entry name" value="CYCLIN_CCNT_rpt1"/>
    <property type="match status" value="1"/>
</dbReference>
<feature type="compositionally biased region" description="Basic and acidic residues" evidence="13">
    <location>
        <begin position="299"/>
        <end position="316"/>
    </location>
</feature>
<evidence type="ECO:0000256" key="5">
    <source>
        <dbReference type="ARBA" id="ARBA00022618"/>
    </source>
</evidence>
<dbReference type="SMART" id="SM00385">
    <property type="entry name" value="CYCLIN"/>
    <property type="match status" value="2"/>
</dbReference>
<feature type="region of interest" description="Disordered" evidence="13">
    <location>
        <begin position="853"/>
        <end position="901"/>
    </location>
</feature>
<dbReference type="InterPro" id="IPR006671">
    <property type="entry name" value="Cyclin_N"/>
</dbReference>
<evidence type="ECO:0000313" key="15">
    <source>
        <dbReference type="EMBL" id="CAC5420881.1"/>
    </source>
</evidence>
<feature type="compositionally biased region" description="Pro residues" evidence="13">
    <location>
        <begin position="865"/>
        <end position="897"/>
    </location>
</feature>
<comment type="subcellular location">
    <subcellularLocation>
        <location evidence="1">Nucleus</location>
    </subcellularLocation>
</comment>
<keyword evidence="5" id="KW-0132">Cell division</keyword>
<dbReference type="EMBL" id="CACVKT020009190">
    <property type="protein sequence ID" value="CAC5420881.1"/>
    <property type="molecule type" value="Genomic_DNA"/>
</dbReference>
<dbReference type="GO" id="GO:0006357">
    <property type="term" value="P:regulation of transcription by RNA polymerase II"/>
    <property type="evidence" value="ECO:0007669"/>
    <property type="project" value="InterPro"/>
</dbReference>
<evidence type="ECO:0000256" key="9">
    <source>
        <dbReference type="ARBA" id="ARBA00023163"/>
    </source>
</evidence>
<feature type="compositionally biased region" description="Polar residues" evidence="13">
    <location>
        <begin position="797"/>
        <end position="819"/>
    </location>
</feature>
<evidence type="ECO:0000256" key="1">
    <source>
        <dbReference type="ARBA" id="ARBA00004123"/>
    </source>
</evidence>
<keyword evidence="7" id="KW-0805">Transcription regulation</keyword>
<feature type="region of interest" description="Disordered" evidence="13">
    <location>
        <begin position="260"/>
        <end position="370"/>
    </location>
</feature>
<dbReference type="FunFam" id="1.10.472.10:FF:000009">
    <property type="entry name" value="cyclin-T2 isoform X1"/>
    <property type="match status" value="1"/>
</dbReference>
<keyword evidence="11" id="KW-0131">Cell cycle</keyword>
<feature type="domain" description="Cyclin-like" evidence="14">
    <location>
        <begin position="147"/>
        <end position="235"/>
    </location>
</feature>
<feature type="compositionally biased region" description="Basic and acidic residues" evidence="13">
    <location>
        <begin position="515"/>
        <end position="533"/>
    </location>
</feature>
<dbReference type="InterPro" id="IPR013763">
    <property type="entry name" value="Cyclin-like_dom"/>
</dbReference>
<feature type="compositionally biased region" description="Basic and acidic residues" evidence="13">
    <location>
        <begin position="739"/>
        <end position="751"/>
    </location>
</feature>
<dbReference type="PANTHER" id="PTHR10026">
    <property type="entry name" value="CYCLIN"/>
    <property type="match status" value="1"/>
</dbReference>
<organism evidence="15 16">
    <name type="scientific">Mytilus coruscus</name>
    <name type="common">Sea mussel</name>
    <dbReference type="NCBI Taxonomy" id="42192"/>
    <lineage>
        <taxon>Eukaryota</taxon>
        <taxon>Metazoa</taxon>
        <taxon>Spiralia</taxon>
        <taxon>Lophotrochozoa</taxon>
        <taxon>Mollusca</taxon>
        <taxon>Bivalvia</taxon>
        <taxon>Autobranchia</taxon>
        <taxon>Pteriomorphia</taxon>
        <taxon>Mytilida</taxon>
        <taxon>Mytiloidea</taxon>
        <taxon>Mytilidae</taxon>
        <taxon>Mytilinae</taxon>
        <taxon>Mytilus</taxon>
    </lineage>
</organism>
<evidence type="ECO:0000256" key="2">
    <source>
        <dbReference type="ARBA" id="ARBA00008638"/>
    </source>
</evidence>
<dbReference type="GO" id="GO:0051301">
    <property type="term" value="P:cell division"/>
    <property type="evidence" value="ECO:0007669"/>
    <property type="project" value="UniProtKB-KW"/>
</dbReference>
<name>A0A6J8EP85_MYTCO</name>
<dbReference type="SUPFAM" id="SSF47954">
    <property type="entry name" value="Cyclin-like"/>
    <property type="match status" value="2"/>
</dbReference>
<feature type="compositionally biased region" description="Polar residues" evidence="13">
    <location>
        <begin position="775"/>
        <end position="787"/>
    </location>
</feature>
<keyword evidence="9" id="KW-0804">Transcription</keyword>
<dbReference type="Gene3D" id="1.10.472.10">
    <property type="entry name" value="Cyclin-like"/>
    <property type="match status" value="2"/>
</dbReference>
<dbReference type="Pfam" id="PF00134">
    <property type="entry name" value="Cyclin_N"/>
    <property type="match status" value="1"/>
</dbReference>
<feature type="compositionally biased region" description="Basic residues" evidence="13">
    <location>
        <begin position="496"/>
        <end position="514"/>
    </location>
</feature>
<evidence type="ECO:0000256" key="8">
    <source>
        <dbReference type="ARBA" id="ARBA00023127"/>
    </source>
</evidence>
<feature type="compositionally biased region" description="Basic and acidic residues" evidence="13">
    <location>
        <begin position="401"/>
        <end position="471"/>
    </location>
</feature>
<feature type="region of interest" description="Disordered" evidence="13">
    <location>
        <begin position="393"/>
        <end position="547"/>
    </location>
</feature>
<evidence type="ECO:0000256" key="7">
    <source>
        <dbReference type="ARBA" id="ARBA00023015"/>
    </source>
</evidence>
<feature type="compositionally biased region" description="Pro residues" evidence="13">
    <location>
        <begin position="939"/>
        <end position="959"/>
    </location>
</feature>
<accession>A0A6J8EP85</accession>
<feature type="domain" description="Cyclin-like" evidence="14">
    <location>
        <begin position="37"/>
        <end position="134"/>
    </location>
</feature>